<sequence>MATAELITNIKDGNTRKSISYDKYVDSIKPMYQELANVDITEKFNPKIHLKFTSNEIETTSRLTMSELGIHDENAISEIGVSDPFALFT</sequence>
<organism evidence="1 2">
    <name type="scientific">Pachysolen tannophilus NRRL Y-2460</name>
    <dbReference type="NCBI Taxonomy" id="669874"/>
    <lineage>
        <taxon>Eukaryota</taxon>
        <taxon>Fungi</taxon>
        <taxon>Dikarya</taxon>
        <taxon>Ascomycota</taxon>
        <taxon>Saccharomycotina</taxon>
        <taxon>Pichiomycetes</taxon>
        <taxon>Pachysolenaceae</taxon>
        <taxon>Pachysolen</taxon>
    </lineage>
</organism>
<dbReference type="Proteomes" id="UP000094236">
    <property type="component" value="Unassembled WGS sequence"/>
</dbReference>
<evidence type="ECO:0000313" key="1">
    <source>
        <dbReference type="EMBL" id="ODV95752.1"/>
    </source>
</evidence>
<name>A0A1E4TVG2_PACTA</name>
<reference evidence="2" key="1">
    <citation type="submission" date="2016-05" db="EMBL/GenBank/DDBJ databases">
        <title>Comparative genomics of biotechnologically important yeasts.</title>
        <authorList>
            <consortium name="DOE Joint Genome Institute"/>
            <person name="Riley R."/>
            <person name="Haridas S."/>
            <person name="Wolfe K.H."/>
            <person name="Lopes M.R."/>
            <person name="Hittinger C.T."/>
            <person name="Goker M."/>
            <person name="Salamov A."/>
            <person name="Wisecaver J."/>
            <person name="Long T.M."/>
            <person name="Aerts A.L."/>
            <person name="Barry K."/>
            <person name="Choi C."/>
            <person name="Clum A."/>
            <person name="Coughlan A.Y."/>
            <person name="Deshpande S."/>
            <person name="Douglass A.P."/>
            <person name="Hanson S.J."/>
            <person name="Klenk H.-P."/>
            <person name="Labutti K."/>
            <person name="Lapidus A."/>
            <person name="Lindquist E."/>
            <person name="Lipzen A."/>
            <person name="Meier-Kolthoff J.P."/>
            <person name="Ohm R.A."/>
            <person name="Otillar R.P."/>
            <person name="Pangilinan J."/>
            <person name="Peng Y."/>
            <person name="Rokas A."/>
            <person name="Rosa C.A."/>
            <person name="Scheuner C."/>
            <person name="Sibirny A.A."/>
            <person name="Slot J.C."/>
            <person name="Stielow J.B."/>
            <person name="Sun H."/>
            <person name="Kurtzman C.P."/>
            <person name="Blackwell M."/>
            <person name="Grigoriev I.V."/>
            <person name="Jeffries T.W."/>
        </authorList>
    </citation>
    <scope>NUCLEOTIDE SEQUENCE [LARGE SCALE GENOMIC DNA]</scope>
    <source>
        <strain evidence="2">NRRL Y-2460</strain>
    </source>
</reference>
<proteinExistence type="predicted"/>
<accession>A0A1E4TVG2</accession>
<feature type="non-terminal residue" evidence="1">
    <location>
        <position position="89"/>
    </location>
</feature>
<dbReference type="AlphaFoldDB" id="A0A1E4TVG2"/>
<protein>
    <submittedName>
        <fullName evidence="1">Uncharacterized protein</fullName>
    </submittedName>
</protein>
<dbReference type="EMBL" id="KV454013">
    <property type="protein sequence ID" value="ODV95752.1"/>
    <property type="molecule type" value="Genomic_DNA"/>
</dbReference>
<evidence type="ECO:0000313" key="2">
    <source>
        <dbReference type="Proteomes" id="UP000094236"/>
    </source>
</evidence>
<gene>
    <name evidence="1" type="ORF">PACTADRAFT_49208</name>
</gene>
<keyword evidence="2" id="KW-1185">Reference proteome</keyword>